<keyword evidence="1" id="KW-0732">Signal</keyword>
<feature type="chain" id="PRO_5045886757" evidence="1">
    <location>
        <begin position="23"/>
        <end position="313"/>
    </location>
</feature>
<dbReference type="RefSeq" id="WP_343539837.1">
    <property type="nucleotide sequence ID" value="NZ_JBCNLX010000057.1"/>
</dbReference>
<evidence type="ECO:0000313" key="3">
    <source>
        <dbReference type="Proteomes" id="UP001566204"/>
    </source>
</evidence>
<evidence type="ECO:0000313" key="2">
    <source>
        <dbReference type="EMBL" id="MEZ0450602.1"/>
    </source>
</evidence>
<keyword evidence="3" id="KW-1185">Reference proteome</keyword>
<protein>
    <submittedName>
        <fullName evidence="2">Transporter</fullName>
    </submittedName>
</protein>
<sequence>MKSITIKLLLLLFIGLPLSSRACDICGCGVGSYYIGILPQFNKRFVGVRYQYKSLQTHLGPTGNRTPISAEETYQSLELWGAWNLGSRWRIMAIVPYNFNARNIPGSGEVGRMNGLGDIVVYGYYKIFEQMGSTKSNQMFNHSLWVGAGVKAPSGKYDPAQRSAASQDAPNNFQLGTASTDFMINLAYDIRVMDLGLNTNVSYKMNTENKYDYRYGNKLSVNSLLYYKVNIKDRVRLSPNAGVGYETQPKDVSMQRYDVAQSGGYSLAGIAGIEVNIGKVNLGANYQTLLSQKLADGRAKAGGRWLTHISYSF</sequence>
<dbReference type="Proteomes" id="UP001566204">
    <property type="component" value="Unassembled WGS sequence"/>
</dbReference>
<proteinExistence type="predicted"/>
<dbReference type="EMBL" id="JBEOQB010000001">
    <property type="protein sequence ID" value="MEZ0450602.1"/>
    <property type="molecule type" value="Genomic_DNA"/>
</dbReference>
<name>A0ABV4H997_9SPHI</name>
<reference evidence="2 3" key="1">
    <citation type="submission" date="2024-06" db="EMBL/GenBank/DDBJ databases">
        <title>Soil Sphingobacterium thalpophilum.</title>
        <authorList>
            <person name="Yang J."/>
            <person name="Li J."/>
        </authorList>
    </citation>
    <scope>NUCLEOTIDE SEQUENCE [LARGE SCALE GENOMIC DNA]</scope>
    <source>
        <strain evidence="2 3">22g91tb</strain>
    </source>
</reference>
<gene>
    <name evidence="2" type="ORF">ABTW24_03220</name>
</gene>
<evidence type="ECO:0000256" key="1">
    <source>
        <dbReference type="SAM" id="SignalP"/>
    </source>
</evidence>
<organism evidence="2 3">
    <name type="scientific">Sphingobacterium thalpophilum</name>
    <dbReference type="NCBI Taxonomy" id="259"/>
    <lineage>
        <taxon>Bacteria</taxon>
        <taxon>Pseudomonadati</taxon>
        <taxon>Bacteroidota</taxon>
        <taxon>Sphingobacteriia</taxon>
        <taxon>Sphingobacteriales</taxon>
        <taxon>Sphingobacteriaceae</taxon>
        <taxon>Sphingobacterium</taxon>
    </lineage>
</organism>
<feature type="signal peptide" evidence="1">
    <location>
        <begin position="1"/>
        <end position="22"/>
    </location>
</feature>
<accession>A0ABV4H997</accession>
<comment type="caution">
    <text evidence="2">The sequence shown here is derived from an EMBL/GenBank/DDBJ whole genome shotgun (WGS) entry which is preliminary data.</text>
</comment>